<evidence type="ECO:0000256" key="1">
    <source>
        <dbReference type="SAM" id="SignalP"/>
    </source>
</evidence>
<feature type="chain" id="PRO_5043785878" evidence="1">
    <location>
        <begin position="20"/>
        <end position="263"/>
    </location>
</feature>
<dbReference type="AlphaFoldDB" id="A0AAV2U150"/>
<dbReference type="Proteomes" id="UP001497525">
    <property type="component" value="Unassembled WGS sequence"/>
</dbReference>
<organism evidence="2 3">
    <name type="scientific">Calicophoron daubneyi</name>
    <name type="common">Rumen fluke</name>
    <name type="synonym">Paramphistomum daubneyi</name>
    <dbReference type="NCBI Taxonomy" id="300641"/>
    <lineage>
        <taxon>Eukaryota</taxon>
        <taxon>Metazoa</taxon>
        <taxon>Spiralia</taxon>
        <taxon>Lophotrochozoa</taxon>
        <taxon>Platyhelminthes</taxon>
        <taxon>Trematoda</taxon>
        <taxon>Digenea</taxon>
        <taxon>Plagiorchiida</taxon>
        <taxon>Pronocephalata</taxon>
        <taxon>Paramphistomoidea</taxon>
        <taxon>Paramphistomidae</taxon>
        <taxon>Calicophoron</taxon>
    </lineage>
</organism>
<protein>
    <submittedName>
        <fullName evidence="2">Uncharacterized protein</fullName>
    </submittedName>
</protein>
<evidence type="ECO:0000313" key="3">
    <source>
        <dbReference type="Proteomes" id="UP001497525"/>
    </source>
</evidence>
<name>A0AAV2U150_CALDB</name>
<evidence type="ECO:0000313" key="2">
    <source>
        <dbReference type="EMBL" id="CAL5141609.1"/>
    </source>
</evidence>
<dbReference type="EMBL" id="CAXLJL010000911">
    <property type="protein sequence ID" value="CAL5141609.1"/>
    <property type="molecule type" value="Genomic_DNA"/>
</dbReference>
<proteinExistence type="predicted"/>
<feature type="signal peptide" evidence="1">
    <location>
        <begin position="1"/>
        <end position="19"/>
    </location>
</feature>
<keyword evidence="1" id="KW-0732">Signal</keyword>
<comment type="caution">
    <text evidence="2">The sequence shown here is derived from an EMBL/GenBank/DDBJ whole genome shotgun (WGS) entry which is preliminary data.</text>
</comment>
<reference evidence="2" key="1">
    <citation type="submission" date="2024-06" db="EMBL/GenBank/DDBJ databases">
        <authorList>
            <person name="Liu X."/>
            <person name="Lenzi L."/>
            <person name="Haldenby T S."/>
            <person name="Uol C."/>
        </authorList>
    </citation>
    <scope>NUCLEOTIDE SEQUENCE</scope>
</reference>
<accession>A0AAV2U150</accession>
<gene>
    <name evidence="2" type="ORF">CDAUBV1_LOCUS16889</name>
</gene>
<sequence length="263" mass="29604">MRTVVLVFSLLCILSVCLAGTSGKTSFGYSSSKSRSKRSLGSYSYSYSRPRLRISIQSTYYSSYGLYDPYSYYGSYGWYGYYDPYNFYYPYNSYGYYGGYGGYGHGNYYYGATTPTFRGVHLSGMLYNNTSPLIWSQNTTNITAEDYKRVNRSLCETIKNSALKMPAVSLAWKGCVVTDIYTDITEAHLGLDASSLSRNNIRYNSDFLKQLGNTLSYGESDPKNNLTYYYGSTVQAVNSVSQTKTEYLVILAYAVFCTFGQLG</sequence>